<dbReference type="PANTHER" id="PTHR36944">
    <property type="entry name" value="PROTEIN CBG02791-RELATED"/>
    <property type="match status" value="1"/>
</dbReference>
<reference evidence="3" key="1">
    <citation type="submission" date="2022-11" db="UniProtKB">
        <authorList>
            <consortium name="WormBaseParasite"/>
        </authorList>
    </citation>
    <scope>IDENTIFICATION</scope>
</reference>
<dbReference type="PANTHER" id="PTHR36944:SF4">
    <property type="entry name" value="CPG4 DOMAIN-CONTAINING PROTEIN"/>
    <property type="match status" value="1"/>
</dbReference>
<accession>A0A915KNP7</accession>
<name>A0A915KNP7_ROMCU</name>
<dbReference type="InterPro" id="IPR029153">
    <property type="entry name" value="CPG4"/>
</dbReference>
<organism evidence="2 3">
    <name type="scientific">Romanomermis culicivorax</name>
    <name type="common">Nematode worm</name>
    <dbReference type="NCBI Taxonomy" id="13658"/>
    <lineage>
        <taxon>Eukaryota</taxon>
        <taxon>Metazoa</taxon>
        <taxon>Ecdysozoa</taxon>
        <taxon>Nematoda</taxon>
        <taxon>Enoplea</taxon>
        <taxon>Dorylaimia</taxon>
        <taxon>Mermithida</taxon>
        <taxon>Mermithoidea</taxon>
        <taxon>Mermithidae</taxon>
        <taxon>Romanomermis</taxon>
    </lineage>
</organism>
<evidence type="ECO:0000313" key="3">
    <source>
        <dbReference type="WBParaSite" id="nRc.2.0.1.t40079-RA"/>
    </source>
</evidence>
<dbReference type="AlphaFoldDB" id="A0A915KNP7"/>
<dbReference type="Pfam" id="PF15481">
    <property type="entry name" value="CPG4"/>
    <property type="match status" value="1"/>
</dbReference>
<keyword evidence="2" id="KW-1185">Reference proteome</keyword>
<dbReference type="WBParaSite" id="nRc.2.0.1.t40079-RA">
    <property type="protein sequence ID" value="nRc.2.0.1.t40079-RA"/>
    <property type="gene ID" value="nRc.2.0.1.g40079"/>
</dbReference>
<dbReference type="Proteomes" id="UP000887565">
    <property type="component" value="Unplaced"/>
</dbReference>
<evidence type="ECO:0000313" key="2">
    <source>
        <dbReference type="Proteomes" id="UP000887565"/>
    </source>
</evidence>
<protein>
    <submittedName>
        <fullName evidence="3">Chondroitin proteoglycan 4 domain-containing protein</fullName>
    </submittedName>
</protein>
<sequence>MVCRAIWISPESIKTDHLRFKRQSGVGRIDQCTIDCLAQMDTQFNETFGSNEEQDVLREKYDEEKFDKLCQTYTPSSECLKSCRESDFQKKILGSFDTLEFMCVTNNDDVKSYMPCIYEHKDTVDNSCDPNCKTYEQSVKKWSSMQANSHSDFSEMKQMFMDSCSYVKCESTCYQSTISSSCGEDAKVFMDHFWNSVVYSLNNATEISNELMVDKQIPGCDFSLPVEL</sequence>
<evidence type="ECO:0000259" key="1">
    <source>
        <dbReference type="Pfam" id="PF15481"/>
    </source>
</evidence>
<feature type="domain" description="Chondroitin proteoglycan 4" evidence="1">
    <location>
        <begin position="56"/>
        <end position="133"/>
    </location>
</feature>
<proteinExistence type="predicted"/>